<dbReference type="AlphaFoldDB" id="A0A7W5UZW0"/>
<dbReference type="Proteomes" id="UP000579945">
    <property type="component" value="Unassembled WGS sequence"/>
</dbReference>
<protein>
    <submittedName>
        <fullName evidence="1">Uncharacterized protein</fullName>
    </submittedName>
</protein>
<proteinExistence type="predicted"/>
<organism evidence="1 2">
    <name type="scientific">Nonomuraea dietziae</name>
    <dbReference type="NCBI Taxonomy" id="65515"/>
    <lineage>
        <taxon>Bacteria</taxon>
        <taxon>Bacillati</taxon>
        <taxon>Actinomycetota</taxon>
        <taxon>Actinomycetes</taxon>
        <taxon>Streptosporangiales</taxon>
        <taxon>Streptosporangiaceae</taxon>
        <taxon>Nonomuraea</taxon>
    </lineage>
</organism>
<evidence type="ECO:0000313" key="1">
    <source>
        <dbReference type="EMBL" id="MBB3727801.1"/>
    </source>
</evidence>
<dbReference type="RefSeq" id="WP_378515533.1">
    <property type="nucleotide sequence ID" value="NZ_JBHMCH010000048.1"/>
</dbReference>
<gene>
    <name evidence="1" type="ORF">FHR33_003661</name>
</gene>
<accession>A0A7W5UZW0</accession>
<dbReference type="EMBL" id="JACIBV010000001">
    <property type="protein sequence ID" value="MBB3727801.1"/>
    <property type="molecule type" value="Genomic_DNA"/>
</dbReference>
<evidence type="ECO:0000313" key="2">
    <source>
        <dbReference type="Proteomes" id="UP000579945"/>
    </source>
</evidence>
<name>A0A7W5UZW0_9ACTN</name>
<sequence>MRSAPPRTSRTAFRRSGLVWIGAAVATAAVVLGVALFHGGPSAEEPQSLPASASVAEVLAVGPGDTVTSFEGEPVTGAEVLRAAESVRAEVISTFTRYGTPLGPGFWDRPHDGLTPRRQLRERAVGAAVLDKARRVWAREAGLLTDVSEQGFQRELAQENGERAAAAAGGRPLPGVPSYDEHTYARVRAAELDSALSKIYAGGLDLSEARLREQYRIMAGQGAPPFEKARDNVRQALVLREYRTALEARAGYPGIHVHGGLDTDTHR</sequence>
<comment type="caution">
    <text evidence="1">The sequence shown here is derived from an EMBL/GenBank/DDBJ whole genome shotgun (WGS) entry which is preliminary data.</text>
</comment>
<reference evidence="1 2" key="1">
    <citation type="submission" date="2020-08" db="EMBL/GenBank/DDBJ databases">
        <title>Sequencing the genomes of 1000 actinobacteria strains.</title>
        <authorList>
            <person name="Klenk H.-P."/>
        </authorList>
    </citation>
    <scope>NUCLEOTIDE SEQUENCE [LARGE SCALE GENOMIC DNA]</scope>
    <source>
        <strain evidence="1 2">DSM 44320</strain>
    </source>
</reference>
<keyword evidence="2" id="KW-1185">Reference proteome</keyword>